<name>A0A1F5N8N9_9BACT</name>
<sequence>MGIFLQKQRESSPGPYEVESGQSVHSVHEIISRRGHKALFLKKSFGLKREISSVVLLQLAKDYFKHAQSLDYLGLGPLVKNYRLRVNLDDPRPTMSVEQLFFPFGTARQWLENPNTLRVLSAELFCSYLVPLIRNANPEGSADCPAFVDLSFKNLAVVPVDSHTLKLHYFDFFPPRIRMGTGAIDDRGYQNFHIRTPMEIEYRFFNLIGIVHNVLNKSLVDIGDSRTLASIFIREAKFWMDPILRVRFGIDVGSLLDLDFVTAANRFLSKDRGEQNG</sequence>
<evidence type="ECO:0000313" key="3">
    <source>
        <dbReference type="Proteomes" id="UP000176547"/>
    </source>
</evidence>
<dbReference type="EMBL" id="MFEG01000074">
    <property type="protein sequence ID" value="OGE74027.1"/>
    <property type="molecule type" value="Genomic_DNA"/>
</dbReference>
<comment type="caution">
    <text evidence="2">The sequence shown here is derived from an EMBL/GenBank/DDBJ whole genome shotgun (WGS) entry which is preliminary data.</text>
</comment>
<reference evidence="2 3" key="1">
    <citation type="journal article" date="2016" name="Nat. Commun.">
        <title>Thousands of microbial genomes shed light on interconnected biogeochemical processes in an aquifer system.</title>
        <authorList>
            <person name="Anantharaman K."/>
            <person name="Brown C.T."/>
            <person name="Hug L.A."/>
            <person name="Sharon I."/>
            <person name="Castelle C.J."/>
            <person name="Probst A.J."/>
            <person name="Thomas B.C."/>
            <person name="Singh A."/>
            <person name="Wilkins M.J."/>
            <person name="Karaoz U."/>
            <person name="Brodie E.L."/>
            <person name="Williams K.H."/>
            <person name="Hubbard S.S."/>
            <person name="Banfield J.F."/>
        </authorList>
    </citation>
    <scope>NUCLEOTIDE SEQUENCE [LARGE SCALE GENOMIC DNA]</scope>
</reference>
<gene>
    <name evidence="2" type="ORF">A3K06_00905</name>
</gene>
<protein>
    <submittedName>
        <fullName evidence="2">Uncharacterized protein</fullName>
    </submittedName>
</protein>
<proteinExistence type="predicted"/>
<evidence type="ECO:0000313" key="2">
    <source>
        <dbReference type="EMBL" id="OGE74027.1"/>
    </source>
</evidence>
<organism evidence="2 3">
    <name type="scientific">Candidatus Doudnabacteria bacterium RIFCSPHIGHO2_01_52_17</name>
    <dbReference type="NCBI Taxonomy" id="1817820"/>
    <lineage>
        <taxon>Bacteria</taxon>
        <taxon>Candidatus Doudnaibacteriota</taxon>
    </lineage>
</organism>
<accession>A0A1F5N8N9</accession>
<feature type="region of interest" description="Disordered" evidence="1">
    <location>
        <begin position="1"/>
        <end position="20"/>
    </location>
</feature>
<dbReference type="Proteomes" id="UP000176547">
    <property type="component" value="Unassembled WGS sequence"/>
</dbReference>
<dbReference type="AlphaFoldDB" id="A0A1F5N8N9"/>
<evidence type="ECO:0000256" key="1">
    <source>
        <dbReference type="SAM" id="MobiDB-lite"/>
    </source>
</evidence>